<feature type="transmembrane region" description="Helical" evidence="6">
    <location>
        <begin position="194"/>
        <end position="216"/>
    </location>
</feature>
<feature type="transmembrane region" description="Helical" evidence="6">
    <location>
        <begin position="12"/>
        <end position="33"/>
    </location>
</feature>
<feature type="transmembrane region" description="Helical" evidence="6">
    <location>
        <begin position="122"/>
        <end position="142"/>
    </location>
</feature>
<dbReference type="EMBL" id="CP011494">
    <property type="protein sequence ID" value="AKO53558.1"/>
    <property type="molecule type" value="Genomic_DNA"/>
</dbReference>
<dbReference type="Proteomes" id="UP000036406">
    <property type="component" value="Chromosome"/>
</dbReference>
<evidence type="ECO:0000256" key="4">
    <source>
        <dbReference type="ARBA" id="ARBA00022989"/>
    </source>
</evidence>
<evidence type="ECO:0000313" key="7">
    <source>
        <dbReference type="EMBL" id="AKO53558.1"/>
    </source>
</evidence>
<feature type="transmembrane region" description="Helical" evidence="6">
    <location>
        <begin position="236"/>
        <end position="258"/>
    </location>
</feature>
<feature type="transmembrane region" description="Helical" evidence="6">
    <location>
        <begin position="45"/>
        <end position="63"/>
    </location>
</feature>
<dbReference type="PATRIC" id="fig|330734.3.peg.3154"/>
<dbReference type="Pfam" id="PF09678">
    <property type="entry name" value="Caa3_CtaG"/>
    <property type="match status" value="1"/>
</dbReference>
<feature type="transmembrane region" description="Helical" evidence="6">
    <location>
        <begin position="83"/>
        <end position="101"/>
    </location>
</feature>
<keyword evidence="4 6" id="KW-1133">Transmembrane helix</keyword>
<name>A0A0H4I727_9GAMM</name>
<gene>
    <name evidence="7" type="ORF">ABA45_14970</name>
</gene>
<reference evidence="7 8" key="1">
    <citation type="submission" date="2015-05" db="EMBL/GenBank/DDBJ databases">
        <title>Complete genome of Marinobacter psychrophilus strain 20041T isolated from sea-ice of the Canadian Basin.</title>
        <authorList>
            <person name="Song L."/>
            <person name="Ren L."/>
            <person name="Yu Y."/>
            <person name="Wang X."/>
        </authorList>
    </citation>
    <scope>NUCLEOTIDE SEQUENCE [LARGE SCALE GENOMIC DNA]</scope>
    <source>
        <strain evidence="7 8">20041</strain>
    </source>
</reference>
<evidence type="ECO:0000256" key="5">
    <source>
        <dbReference type="ARBA" id="ARBA00023136"/>
    </source>
</evidence>
<comment type="subcellular location">
    <subcellularLocation>
        <location evidence="1">Cell membrane</location>
        <topology evidence="1">Multi-pass membrane protein</topology>
    </subcellularLocation>
</comment>
<sequence>MNGVNALLPYDFSPLTITSYMLVMVFYGVALLRMPASERPGPGRIVTFVVGVVMCYAVMQTAFDYYSQYMFFVHRGQHLVLHHVGPVLIALSNPLPIMRFWGRKIPQGARPWLAPVQLSYRVLQNPVVAPVLFVGLVYFWLSPGIHFDAMLSRQLYWIMNWSMLLDGLLFWWLIFDPRSPYITNALGYGKRMLLLALVAVPQMLLGAWIVFSRGMVYDVYEVCGRAWPLAPETDQLLGGLLTWIPPAMMSVLGILIILRRAMHEDGRYPKQPAALIKSSGHMNT</sequence>
<feature type="transmembrane region" description="Helical" evidence="6">
    <location>
        <begin position="154"/>
        <end position="174"/>
    </location>
</feature>
<dbReference type="STRING" id="330734.ABA45_14970"/>
<keyword evidence="5 6" id="KW-0472">Membrane</keyword>
<evidence type="ECO:0000313" key="8">
    <source>
        <dbReference type="Proteomes" id="UP000036406"/>
    </source>
</evidence>
<keyword evidence="8" id="KW-1185">Reference proteome</keyword>
<evidence type="ECO:0000256" key="1">
    <source>
        <dbReference type="ARBA" id="ARBA00004651"/>
    </source>
</evidence>
<proteinExistence type="predicted"/>
<keyword evidence="3 6" id="KW-0812">Transmembrane</keyword>
<dbReference type="InterPro" id="IPR019108">
    <property type="entry name" value="Caa3_assmbl_CtaG-rel"/>
</dbReference>
<accession>A0A0H4I727</accession>
<dbReference type="AlphaFoldDB" id="A0A0H4I727"/>
<keyword evidence="2" id="KW-1003">Cell membrane</keyword>
<evidence type="ECO:0000256" key="2">
    <source>
        <dbReference type="ARBA" id="ARBA00022475"/>
    </source>
</evidence>
<evidence type="ECO:0000256" key="6">
    <source>
        <dbReference type="SAM" id="Phobius"/>
    </source>
</evidence>
<protein>
    <submittedName>
        <fullName evidence="7">Membrane protein</fullName>
    </submittedName>
</protein>
<dbReference type="RefSeq" id="WP_048387422.1">
    <property type="nucleotide sequence ID" value="NZ_CP011494.1"/>
</dbReference>
<dbReference type="GO" id="GO:0005886">
    <property type="term" value="C:plasma membrane"/>
    <property type="evidence" value="ECO:0007669"/>
    <property type="project" value="UniProtKB-SubCell"/>
</dbReference>
<organism evidence="7 8">
    <name type="scientific">Marinobacter psychrophilus</name>
    <dbReference type="NCBI Taxonomy" id="330734"/>
    <lineage>
        <taxon>Bacteria</taxon>
        <taxon>Pseudomonadati</taxon>
        <taxon>Pseudomonadota</taxon>
        <taxon>Gammaproteobacteria</taxon>
        <taxon>Pseudomonadales</taxon>
        <taxon>Marinobacteraceae</taxon>
        <taxon>Marinobacter</taxon>
    </lineage>
</organism>
<dbReference type="KEGG" id="mpq:ABA45_14970"/>
<evidence type="ECO:0000256" key="3">
    <source>
        <dbReference type="ARBA" id="ARBA00022692"/>
    </source>
</evidence>